<organism evidence="7 8">
    <name type="scientific">Paenibacillus nanensis</name>
    <dbReference type="NCBI Taxonomy" id="393251"/>
    <lineage>
        <taxon>Bacteria</taxon>
        <taxon>Bacillati</taxon>
        <taxon>Bacillota</taxon>
        <taxon>Bacilli</taxon>
        <taxon>Bacillales</taxon>
        <taxon>Paenibacillaceae</taxon>
        <taxon>Paenibacillus</taxon>
    </lineage>
</organism>
<accession>A0A3A1V038</accession>
<evidence type="ECO:0000313" key="7">
    <source>
        <dbReference type="EMBL" id="RIX52812.1"/>
    </source>
</evidence>
<dbReference type="GO" id="GO:0016491">
    <property type="term" value="F:oxidoreductase activity"/>
    <property type="evidence" value="ECO:0007669"/>
    <property type="project" value="UniProtKB-KW"/>
</dbReference>
<dbReference type="PANTHER" id="PTHR43498:SF1">
    <property type="entry name" value="COB--COM HETERODISULFIDE REDUCTASE IRON-SULFUR SUBUNIT A"/>
    <property type="match status" value="1"/>
</dbReference>
<gene>
    <name evidence="7" type="ORF">D3P08_12485</name>
</gene>
<keyword evidence="6" id="KW-1133">Transmembrane helix</keyword>
<evidence type="ECO:0000256" key="5">
    <source>
        <dbReference type="ARBA" id="ARBA00023014"/>
    </source>
</evidence>
<dbReference type="SUPFAM" id="SSF51905">
    <property type="entry name" value="FAD/NAD(P)-binding domain"/>
    <property type="match status" value="1"/>
</dbReference>
<comment type="caution">
    <text evidence="7">The sequence shown here is derived from an EMBL/GenBank/DDBJ whole genome shotgun (WGS) entry which is preliminary data.</text>
</comment>
<keyword evidence="5" id="KW-0411">Iron-sulfur</keyword>
<reference evidence="7 8" key="1">
    <citation type="submission" date="2018-09" db="EMBL/GenBank/DDBJ databases">
        <title>Paenibacillus aracenensis nov. sp. isolated from a cave in southern Spain.</title>
        <authorList>
            <person name="Jurado V."/>
            <person name="Gutierrez-Patricio S."/>
            <person name="Gonzalez-Pimentel J.L."/>
            <person name="Miller A.Z."/>
            <person name="Laiz L."/>
            <person name="Saiz-Jimenez C."/>
        </authorList>
    </citation>
    <scope>NUCLEOTIDE SEQUENCE [LARGE SCALE GENOMIC DNA]</scope>
    <source>
        <strain evidence="7 8">DSM 22867</strain>
    </source>
</reference>
<dbReference type="Pfam" id="PF12831">
    <property type="entry name" value="FAD_oxidored"/>
    <property type="match status" value="1"/>
</dbReference>
<dbReference type="RefSeq" id="WP_119600020.1">
    <property type="nucleotide sequence ID" value="NZ_QXQA01000006.1"/>
</dbReference>
<keyword evidence="6" id="KW-0812">Transmembrane</keyword>
<keyword evidence="6" id="KW-0472">Membrane</keyword>
<evidence type="ECO:0000256" key="2">
    <source>
        <dbReference type="ARBA" id="ARBA00022723"/>
    </source>
</evidence>
<proteinExistence type="predicted"/>
<dbReference type="Proteomes" id="UP000266482">
    <property type="component" value="Unassembled WGS sequence"/>
</dbReference>
<name>A0A3A1V038_9BACL</name>
<dbReference type="EMBL" id="QXQA01000006">
    <property type="protein sequence ID" value="RIX52812.1"/>
    <property type="molecule type" value="Genomic_DNA"/>
</dbReference>
<protein>
    <submittedName>
        <fullName evidence="7">FAD-dependent oxidoreductase</fullName>
    </submittedName>
</protein>
<keyword evidence="8" id="KW-1185">Reference proteome</keyword>
<keyword evidence="1" id="KW-0004">4Fe-4S</keyword>
<dbReference type="PANTHER" id="PTHR43498">
    <property type="entry name" value="FERREDOXIN:COB-COM HETERODISULFIDE REDUCTASE SUBUNIT A"/>
    <property type="match status" value="1"/>
</dbReference>
<sequence length="643" mass="69702">MENRKWKLLLPVGIVLMALIVVGTMLIAGGLVGTKEKETPPPPVTVTEVPQVETPKEKYDVIVVGTDPEGVTAAVSAARNGLKTLLVDGKDREIMGGLFTLGWLNSLDMNRTPDGKDYYNKGLFKEWFDQIEGDSFDIVTAANAFHRMVEAEENIEVRMGLEAIEPIVEESENGDSVVTGAKLTMGDGTSLQVSASAVIDATQDADFAAAAGAEFTFGREDIGDTELLMAVTPVFKLTNVTPEVWSKVKERLNGDESDGTGANDHSAWGYVEMWDYPSTNPERIRSRGLNLGRQNDETMLVNSVQIFGVDPFDPASREEAYEIARKELPLMLEHMKKLYPEFADIELGELAPELYIRETRHLVGMYRLNMVDLLEQRTHPDDIAYGSYPVDIQSTSAAKTDRGAVLMGPKLYGVPFGALVPQTIDGLLVVGRSASFDTLPHGSARVVPLGMATGEAAGAAVKVSLDENVSLRELAASEQLVDKLQERLTAQGMDLEAPKTEPYAFISHPAYEGLKAAVSMGIAQGAYKNDFALDETSNPKRIVNNMAGVSKVYRDAFPHAAAAAIEGMADSDKQPLTLEQAAYTIAISIYGEAQLEGSLARLTEEGVITNETLSTIKDQQELTNGDVYLLLKDAVAKVAGVTY</sequence>
<dbReference type="GO" id="GO:0051539">
    <property type="term" value="F:4 iron, 4 sulfur cluster binding"/>
    <property type="evidence" value="ECO:0007669"/>
    <property type="project" value="UniProtKB-KW"/>
</dbReference>
<evidence type="ECO:0000256" key="1">
    <source>
        <dbReference type="ARBA" id="ARBA00022485"/>
    </source>
</evidence>
<evidence type="ECO:0000256" key="4">
    <source>
        <dbReference type="ARBA" id="ARBA00023004"/>
    </source>
</evidence>
<feature type="transmembrane region" description="Helical" evidence="6">
    <location>
        <begin position="12"/>
        <end position="33"/>
    </location>
</feature>
<dbReference type="InterPro" id="IPR039650">
    <property type="entry name" value="HdrA-like"/>
</dbReference>
<keyword evidence="3" id="KW-0560">Oxidoreductase</keyword>
<dbReference type="Gene3D" id="3.50.50.60">
    <property type="entry name" value="FAD/NAD(P)-binding domain"/>
    <property type="match status" value="1"/>
</dbReference>
<evidence type="ECO:0000313" key="8">
    <source>
        <dbReference type="Proteomes" id="UP000266482"/>
    </source>
</evidence>
<keyword evidence="4" id="KW-0408">Iron</keyword>
<evidence type="ECO:0000256" key="3">
    <source>
        <dbReference type="ARBA" id="ARBA00023002"/>
    </source>
</evidence>
<dbReference type="GO" id="GO:0046872">
    <property type="term" value="F:metal ion binding"/>
    <property type="evidence" value="ECO:0007669"/>
    <property type="project" value="UniProtKB-KW"/>
</dbReference>
<dbReference type="InterPro" id="IPR036188">
    <property type="entry name" value="FAD/NAD-bd_sf"/>
</dbReference>
<dbReference type="AlphaFoldDB" id="A0A3A1V038"/>
<dbReference type="OrthoDB" id="9777740at2"/>
<evidence type="ECO:0000256" key="6">
    <source>
        <dbReference type="SAM" id="Phobius"/>
    </source>
</evidence>
<keyword evidence="2" id="KW-0479">Metal-binding</keyword>